<dbReference type="PROSITE" id="PS51186">
    <property type="entry name" value="GNAT"/>
    <property type="match status" value="1"/>
</dbReference>
<dbReference type="Gene3D" id="3.40.630.30">
    <property type="match status" value="1"/>
</dbReference>
<evidence type="ECO:0000259" key="1">
    <source>
        <dbReference type="PROSITE" id="PS51186"/>
    </source>
</evidence>
<sequence>MFTIKFYKAGIVLYKCRPIISDDFPTICSFPLDNGEVFFISPKLQPPLTVEKFKEVTKERLMPTVLVFGDEKVCGYCNFYNLEEGNKVWLGSVIVSPEFRGKGSAEFLIQNMMTIAKKELNVKELHLVCHNINTRGLMFYTKMGFKPYDVVKRANLQGQIIGGILMKVKL</sequence>
<gene>
    <name evidence="2" type="ORF">EH198_03150</name>
</gene>
<dbReference type="AlphaFoldDB" id="A0A3N9PCU0"/>
<dbReference type="CDD" id="cd04301">
    <property type="entry name" value="NAT_SF"/>
    <property type="match status" value="1"/>
</dbReference>
<dbReference type="Proteomes" id="UP000282529">
    <property type="component" value="Unassembled WGS sequence"/>
</dbReference>
<dbReference type="EMBL" id="RQPI01000001">
    <property type="protein sequence ID" value="RQW13435.1"/>
    <property type="molecule type" value="Genomic_DNA"/>
</dbReference>
<comment type="caution">
    <text evidence="2">The sequence shown here is derived from an EMBL/GenBank/DDBJ whole genome shotgun (WGS) entry which is preliminary data.</text>
</comment>
<dbReference type="Pfam" id="PF00583">
    <property type="entry name" value="Acetyltransf_1"/>
    <property type="match status" value="1"/>
</dbReference>
<evidence type="ECO:0000313" key="3">
    <source>
        <dbReference type="Proteomes" id="UP000282529"/>
    </source>
</evidence>
<proteinExistence type="predicted"/>
<protein>
    <submittedName>
        <fullName evidence="2">GNAT family N-acetyltransferase</fullName>
    </submittedName>
</protein>
<evidence type="ECO:0000313" key="2">
    <source>
        <dbReference type="EMBL" id="RQW13435.1"/>
    </source>
</evidence>
<keyword evidence="2" id="KW-0808">Transferase</keyword>
<keyword evidence="3" id="KW-1185">Reference proteome</keyword>
<feature type="domain" description="N-acetyltransferase" evidence="1">
    <location>
        <begin position="14"/>
        <end position="170"/>
    </location>
</feature>
<dbReference type="GO" id="GO:0016747">
    <property type="term" value="F:acyltransferase activity, transferring groups other than amino-acyl groups"/>
    <property type="evidence" value="ECO:0007669"/>
    <property type="project" value="InterPro"/>
</dbReference>
<dbReference type="InterPro" id="IPR000182">
    <property type="entry name" value="GNAT_dom"/>
</dbReference>
<dbReference type="InterPro" id="IPR016181">
    <property type="entry name" value="Acyl_CoA_acyltransferase"/>
</dbReference>
<accession>A0A3N9PCU0</accession>
<dbReference type="OrthoDB" id="45853at2"/>
<dbReference type="SUPFAM" id="SSF55729">
    <property type="entry name" value="Acyl-CoA N-acyltransferases (Nat)"/>
    <property type="match status" value="1"/>
</dbReference>
<name>A0A3N9PCU0_9BACL</name>
<reference evidence="2 3" key="1">
    <citation type="submission" date="2018-11" db="EMBL/GenBank/DDBJ databases">
        <title>Genome sequence of strain 7197.</title>
        <authorList>
            <person name="Gao J."/>
            <person name="Sun J."/>
        </authorList>
    </citation>
    <scope>NUCLEOTIDE SEQUENCE [LARGE SCALE GENOMIC DNA]</scope>
    <source>
        <strain evidence="2 3">7197</strain>
    </source>
</reference>
<organism evidence="2 3">
    <name type="scientific">Paenibacillus rhizophilus</name>
    <dbReference type="NCBI Taxonomy" id="1850366"/>
    <lineage>
        <taxon>Bacteria</taxon>
        <taxon>Bacillati</taxon>
        <taxon>Bacillota</taxon>
        <taxon>Bacilli</taxon>
        <taxon>Bacillales</taxon>
        <taxon>Paenibacillaceae</taxon>
        <taxon>Paenibacillus</taxon>
    </lineage>
</organism>